<sequence>MNKQLDHDAEFTALQTEIKDAYHQKPLEQPSAELDEAILTKARSDANVSKVSSPKKSMWQRNAWVFSSAASVLLVAGLFMLTPSLQKQVGIDIEQGVPAQQSSFKQAKSTSDVPKLTESPVEDAAAAESIAVQGLSMSSAPMNNERVNREAMSEASDNNGTVESQMADKSSAVMSAAPTPAKVNEEGQKKVLELHSSSHAKEGLQVKQSFNGSLKGDIQLDTADVALARLQALMADNKLIQAERYMITIDQRFPELSDPSHPLYEQYHKIVLQLTSQ</sequence>
<evidence type="ECO:0000313" key="6">
    <source>
        <dbReference type="Proteomes" id="UP000278855"/>
    </source>
</evidence>
<dbReference type="Proteomes" id="UP000273778">
    <property type="component" value="Chromosome"/>
</dbReference>
<keyword evidence="2" id="KW-0812">Transmembrane</keyword>
<dbReference type="AlphaFoldDB" id="A0A3N4EDD6"/>
<keyword evidence="2" id="KW-1133">Transmembrane helix</keyword>
<feature type="compositionally biased region" description="Polar residues" evidence="1">
    <location>
        <begin position="99"/>
        <end position="112"/>
    </location>
</feature>
<keyword evidence="2" id="KW-0472">Membrane</keyword>
<dbReference type="Proteomes" id="UP000278855">
    <property type="component" value="Unassembled WGS sequence"/>
</dbReference>
<dbReference type="EMBL" id="CP034073">
    <property type="protein sequence ID" value="AZG37097.1"/>
    <property type="molecule type" value="Genomic_DNA"/>
</dbReference>
<protein>
    <submittedName>
        <fullName evidence="4">Uncharacterized protein</fullName>
    </submittedName>
</protein>
<evidence type="ECO:0000313" key="5">
    <source>
        <dbReference type="Proteomes" id="UP000273778"/>
    </source>
</evidence>
<dbReference type="KEGG" id="spsr:EGC80_20980"/>
<gene>
    <name evidence="4" type="ORF">EGC77_04655</name>
    <name evidence="3" type="ORF">EGC80_20980</name>
</gene>
<dbReference type="RefSeq" id="WP_124012019.1">
    <property type="nucleotide sequence ID" value="NZ_CP034073.1"/>
</dbReference>
<evidence type="ECO:0000256" key="2">
    <source>
        <dbReference type="SAM" id="Phobius"/>
    </source>
</evidence>
<accession>A0A3N4EDD6</accession>
<feature type="transmembrane region" description="Helical" evidence="2">
    <location>
        <begin position="63"/>
        <end position="81"/>
    </location>
</feature>
<evidence type="ECO:0000256" key="1">
    <source>
        <dbReference type="SAM" id="MobiDB-lite"/>
    </source>
</evidence>
<evidence type="ECO:0000313" key="3">
    <source>
        <dbReference type="EMBL" id="AZG37097.1"/>
    </source>
</evidence>
<feature type="region of interest" description="Disordered" evidence="1">
    <location>
        <begin position="99"/>
        <end position="119"/>
    </location>
</feature>
<evidence type="ECO:0000313" key="4">
    <source>
        <dbReference type="EMBL" id="RPA34952.1"/>
    </source>
</evidence>
<reference evidence="3 5" key="1">
    <citation type="submission" date="2018-11" db="EMBL/GenBank/DDBJ databases">
        <title>Shewanella sp. M2.</title>
        <authorList>
            <person name="Hwang Y.J."/>
            <person name="Hwang C.Y."/>
        </authorList>
    </citation>
    <scope>NUCLEOTIDE SEQUENCE [LARGE SCALE GENOMIC DNA]</scope>
    <source>
        <strain evidence="3 5">M2</strain>
    </source>
</reference>
<reference evidence="4" key="3">
    <citation type="submission" date="2018-11" db="EMBL/GenBank/DDBJ databases">
        <authorList>
            <person name="Hwang Y.J."/>
            <person name="Hwang C.Y."/>
        </authorList>
    </citation>
    <scope>NUCLEOTIDE SEQUENCE</scope>
    <source>
        <strain evidence="4">R106</strain>
    </source>
</reference>
<organism evidence="4 6">
    <name type="scientific">Shewanella psychromarinicola</name>
    <dbReference type="NCBI Taxonomy" id="2487742"/>
    <lineage>
        <taxon>Bacteria</taxon>
        <taxon>Pseudomonadati</taxon>
        <taxon>Pseudomonadota</taxon>
        <taxon>Gammaproteobacteria</taxon>
        <taxon>Alteromonadales</taxon>
        <taxon>Shewanellaceae</taxon>
        <taxon>Shewanella</taxon>
    </lineage>
</organism>
<reference evidence="6" key="2">
    <citation type="submission" date="2018-11" db="EMBL/GenBank/DDBJ databases">
        <title>Shewanella sp. R106.</title>
        <authorList>
            <person name="Hwang Y.J."/>
            <person name="Hwang C.Y."/>
        </authorList>
    </citation>
    <scope>NUCLEOTIDE SEQUENCE [LARGE SCALE GENOMIC DNA]</scope>
    <source>
        <strain evidence="6">R106</strain>
    </source>
</reference>
<dbReference type="OrthoDB" id="6260322at2"/>
<name>A0A3N4EDD6_9GAMM</name>
<keyword evidence="5" id="KW-1185">Reference proteome</keyword>
<dbReference type="EMBL" id="RKKB01000001">
    <property type="protein sequence ID" value="RPA34952.1"/>
    <property type="molecule type" value="Genomic_DNA"/>
</dbReference>
<proteinExistence type="predicted"/>